<dbReference type="GO" id="GO:0006506">
    <property type="term" value="P:GPI anchor biosynthetic process"/>
    <property type="evidence" value="ECO:0007669"/>
    <property type="project" value="UniProtKB-KW"/>
</dbReference>
<evidence type="ECO:0000256" key="6">
    <source>
        <dbReference type="ARBA" id="ARBA00023034"/>
    </source>
</evidence>
<feature type="transmembrane region" description="Helical" evidence="8">
    <location>
        <begin position="212"/>
        <end position="231"/>
    </location>
</feature>
<name>A0AAV8YJQ1_9CUCU</name>
<dbReference type="Pfam" id="PF10277">
    <property type="entry name" value="Frag1"/>
    <property type="match status" value="1"/>
</dbReference>
<keyword evidence="3" id="KW-0337">GPI-anchor biosynthesis</keyword>
<evidence type="ECO:0000256" key="7">
    <source>
        <dbReference type="ARBA" id="ARBA00023136"/>
    </source>
</evidence>
<dbReference type="GO" id="GO:0000139">
    <property type="term" value="C:Golgi membrane"/>
    <property type="evidence" value="ECO:0007669"/>
    <property type="project" value="UniProtKB-SubCell"/>
</dbReference>
<gene>
    <name evidence="10" type="ORF">NQ318_011180</name>
</gene>
<organism evidence="10 11">
    <name type="scientific">Aromia moschata</name>
    <dbReference type="NCBI Taxonomy" id="1265417"/>
    <lineage>
        <taxon>Eukaryota</taxon>
        <taxon>Metazoa</taxon>
        <taxon>Ecdysozoa</taxon>
        <taxon>Arthropoda</taxon>
        <taxon>Hexapoda</taxon>
        <taxon>Insecta</taxon>
        <taxon>Pterygota</taxon>
        <taxon>Neoptera</taxon>
        <taxon>Endopterygota</taxon>
        <taxon>Coleoptera</taxon>
        <taxon>Polyphaga</taxon>
        <taxon>Cucujiformia</taxon>
        <taxon>Chrysomeloidea</taxon>
        <taxon>Cerambycidae</taxon>
        <taxon>Cerambycinae</taxon>
        <taxon>Callichromatini</taxon>
        <taxon>Aromia</taxon>
    </lineage>
</organism>
<feature type="domain" description="CWH43-like N-terminal" evidence="9">
    <location>
        <begin position="27"/>
        <end position="241"/>
    </location>
</feature>
<feature type="transmembrane region" description="Helical" evidence="8">
    <location>
        <begin position="182"/>
        <end position="200"/>
    </location>
</feature>
<comment type="caution">
    <text evidence="10">The sequence shown here is derived from an EMBL/GenBank/DDBJ whole genome shotgun (WGS) entry which is preliminary data.</text>
</comment>
<sequence length="256" mass="29966">MSKEARYGLLYSEYEFSPYLRVPFEKFALVVVCFPLLAFVFCIGYSVLFNFESATYTHCQVYNMLPSISAAIGNFSPQREIWQGAIAIHAVPRFYVAFEYLHHHYGVLFPQDLWIGQIAFFLNIIENVALIILSFFTSSKFYAVHEKAFITFILVSEMYMILTCILQSRYKKKSRVSLKWKKRFLVTNILFLIAAVYFFMRHNSLCEPYVPTIYTLFALSEYIVVLSNMAFHLTAYFDFENKDLVVYKHGVALTER</sequence>
<evidence type="ECO:0000256" key="2">
    <source>
        <dbReference type="ARBA" id="ARBA00007414"/>
    </source>
</evidence>
<dbReference type="AlphaFoldDB" id="A0AAV8YJQ1"/>
<keyword evidence="5 8" id="KW-1133">Transmembrane helix</keyword>
<reference evidence="10" key="1">
    <citation type="journal article" date="2023" name="Insect Mol. Biol.">
        <title>Genome sequencing provides insights into the evolution of gene families encoding plant cell wall-degrading enzymes in longhorned beetles.</title>
        <authorList>
            <person name="Shin N.R."/>
            <person name="Okamura Y."/>
            <person name="Kirsch R."/>
            <person name="Pauchet Y."/>
        </authorList>
    </citation>
    <scope>NUCLEOTIDE SEQUENCE</scope>
    <source>
        <strain evidence="10">AMC_N1</strain>
    </source>
</reference>
<evidence type="ECO:0000256" key="5">
    <source>
        <dbReference type="ARBA" id="ARBA00022989"/>
    </source>
</evidence>
<dbReference type="InterPro" id="IPR019402">
    <property type="entry name" value="CWH43_N"/>
</dbReference>
<dbReference type="GO" id="GO:0005789">
    <property type="term" value="C:endoplasmic reticulum membrane"/>
    <property type="evidence" value="ECO:0007669"/>
    <property type="project" value="TreeGrafter"/>
</dbReference>
<keyword evidence="6" id="KW-0333">Golgi apparatus</keyword>
<dbReference type="EMBL" id="JAPWTK010000093">
    <property type="protein sequence ID" value="KAJ8950882.1"/>
    <property type="molecule type" value="Genomic_DNA"/>
</dbReference>
<evidence type="ECO:0000256" key="8">
    <source>
        <dbReference type="SAM" id="Phobius"/>
    </source>
</evidence>
<feature type="transmembrane region" description="Helical" evidence="8">
    <location>
        <begin position="113"/>
        <end position="136"/>
    </location>
</feature>
<accession>A0AAV8YJQ1</accession>
<dbReference type="PANTHER" id="PTHR12892:SF11">
    <property type="entry name" value="POST-GPI ATTACHMENT TO PROTEINS FACTOR 2"/>
    <property type="match status" value="1"/>
</dbReference>
<keyword evidence="11" id="KW-1185">Reference proteome</keyword>
<evidence type="ECO:0000313" key="10">
    <source>
        <dbReference type="EMBL" id="KAJ8950882.1"/>
    </source>
</evidence>
<protein>
    <recommendedName>
        <fullName evidence="9">CWH43-like N-terminal domain-containing protein</fullName>
    </recommendedName>
</protein>
<proteinExistence type="inferred from homology"/>
<dbReference type="PANTHER" id="PTHR12892">
    <property type="entry name" value="FGF RECEPTOR ACTIVATING PROTEIN 1"/>
    <property type="match status" value="1"/>
</dbReference>
<evidence type="ECO:0000256" key="4">
    <source>
        <dbReference type="ARBA" id="ARBA00022692"/>
    </source>
</evidence>
<evidence type="ECO:0000259" key="9">
    <source>
        <dbReference type="Pfam" id="PF10277"/>
    </source>
</evidence>
<evidence type="ECO:0000313" key="11">
    <source>
        <dbReference type="Proteomes" id="UP001162162"/>
    </source>
</evidence>
<dbReference type="InterPro" id="IPR039545">
    <property type="entry name" value="PGAP2"/>
</dbReference>
<feature type="transmembrane region" description="Helical" evidence="8">
    <location>
        <begin position="148"/>
        <end position="170"/>
    </location>
</feature>
<feature type="transmembrane region" description="Helical" evidence="8">
    <location>
        <begin position="27"/>
        <end position="48"/>
    </location>
</feature>
<comment type="similarity">
    <text evidence="2">Belongs to the PGAP2 family.</text>
</comment>
<comment type="subcellular location">
    <subcellularLocation>
        <location evidence="1">Golgi apparatus membrane</location>
        <topology evidence="1">Multi-pass membrane protein</topology>
    </subcellularLocation>
</comment>
<keyword evidence="7 8" id="KW-0472">Membrane</keyword>
<dbReference type="Proteomes" id="UP001162162">
    <property type="component" value="Unassembled WGS sequence"/>
</dbReference>
<evidence type="ECO:0000256" key="1">
    <source>
        <dbReference type="ARBA" id="ARBA00004653"/>
    </source>
</evidence>
<keyword evidence="4 8" id="KW-0812">Transmembrane</keyword>
<evidence type="ECO:0000256" key="3">
    <source>
        <dbReference type="ARBA" id="ARBA00022502"/>
    </source>
</evidence>